<protein>
    <submittedName>
        <fullName evidence="1">Uncharacterized protein</fullName>
    </submittedName>
</protein>
<organism evidence="1">
    <name type="scientific">Trichuris suis</name>
    <name type="common">pig whipworm</name>
    <dbReference type="NCBI Taxonomy" id="68888"/>
    <lineage>
        <taxon>Eukaryota</taxon>
        <taxon>Metazoa</taxon>
        <taxon>Ecdysozoa</taxon>
        <taxon>Nematoda</taxon>
        <taxon>Enoplea</taxon>
        <taxon>Dorylaimia</taxon>
        <taxon>Trichinellida</taxon>
        <taxon>Trichuridae</taxon>
        <taxon>Trichuris</taxon>
    </lineage>
</organism>
<gene>
    <name evidence="1" type="ORF">M514_24318</name>
</gene>
<dbReference type="AlphaFoldDB" id="A0A085N213"/>
<name>A0A085N213_9BILA</name>
<reference evidence="1" key="1">
    <citation type="journal article" date="2014" name="Nat. Genet.">
        <title>Genome and transcriptome of the porcine whipworm Trichuris suis.</title>
        <authorList>
            <person name="Jex A.R."/>
            <person name="Nejsum P."/>
            <person name="Schwarz E.M."/>
            <person name="Hu L."/>
            <person name="Young N.D."/>
            <person name="Hall R.S."/>
            <person name="Korhonen P.K."/>
            <person name="Liao S."/>
            <person name="Thamsborg S."/>
            <person name="Xia J."/>
            <person name="Xu P."/>
            <person name="Wang S."/>
            <person name="Scheerlinck J.P."/>
            <person name="Hofmann A."/>
            <person name="Sternberg P.W."/>
            <person name="Wang J."/>
            <person name="Gasser R.B."/>
        </authorList>
    </citation>
    <scope>NUCLEOTIDE SEQUENCE [LARGE SCALE GENOMIC DNA]</scope>
    <source>
        <strain evidence="1">DCEP-RM93F</strain>
    </source>
</reference>
<accession>A0A085N213</accession>
<proteinExistence type="predicted"/>
<sequence>MHPDKADKDISYFQSLRDRLSKQQLLNMLSSTSRVEDDGLRASYNISLLTAKSGNHIQLARNYCPRFNDTVQRRIDEVAKDVEDALCSMLRKTAIRSIYKRREIHTGAVLARELVTDTKGESTFQKDIPLTNIMSVATDGALSMTGSHRGFIAYLKQVVRYIGYSLCYPSTTPGRETPECSTELITATHSSVAPTSSNEYPSKYSASDCLTKGVVI</sequence>
<evidence type="ECO:0000313" key="1">
    <source>
        <dbReference type="EMBL" id="KFD63509.1"/>
    </source>
</evidence>
<dbReference type="Proteomes" id="UP000030758">
    <property type="component" value="Unassembled WGS sequence"/>
</dbReference>
<dbReference type="EMBL" id="KL367572">
    <property type="protein sequence ID" value="KFD63509.1"/>
    <property type="molecule type" value="Genomic_DNA"/>
</dbReference>